<comment type="caution">
    <text evidence="2">The sequence shown here is derived from an EMBL/GenBank/DDBJ whole genome shotgun (WGS) entry which is preliminary data.</text>
</comment>
<accession>A0A9W6GVA3</accession>
<dbReference type="Proteomes" id="UP001144323">
    <property type="component" value="Unassembled WGS sequence"/>
</dbReference>
<dbReference type="EMBL" id="BSEC01000001">
    <property type="protein sequence ID" value="GLI93588.1"/>
    <property type="molecule type" value="Genomic_DNA"/>
</dbReference>
<dbReference type="CDD" id="cd05403">
    <property type="entry name" value="NT_KNTase_like"/>
    <property type="match status" value="1"/>
</dbReference>
<feature type="domain" description="Polymerase beta nucleotidyltransferase" evidence="1">
    <location>
        <begin position="20"/>
        <end position="111"/>
    </location>
</feature>
<reference evidence="2" key="1">
    <citation type="journal article" date="2023" name="Int. J. Syst. Evol. Microbiol.">
        <title>Methylocystis iwaonis sp. nov., a type II methane-oxidizing bacterium from surface soil of a rice paddy field in Japan, and emended description of the genus Methylocystis (ex Whittenbury et al. 1970) Bowman et al. 1993.</title>
        <authorList>
            <person name="Kaise H."/>
            <person name="Sawadogo J.B."/>
            <person name="Alam M.S."/>
            <person name="Ueno C."/>
            <person name="Dianou D."/>
            <person name="Shinjo R."/>
            <person name="Asakawa S."/>
        </authorList>
    </citation>
    <scope>NUCLEOTIDE SEQUENCE</scope>
    <source>
        <strain evidence="2">LMG27198</strain>
    </source>
</reference>
<evidence type="ECO:0000259" key="1">
    <source>
        <dbReference type="Pfam" id="PF18765"/>
    </source>
</evidence>
<dbReference type="SUPFAM" id="SSF81301">
    <property type="entry name" value="Nucleotidyltransferase"/>
    <property type="match status" value="1"/>
</dbReference>
<name>A0A9W6GVA3_9HYPH</name>
<dbReference type="InterPro" id="IPR043519">
    <property type="entry name" value="NT_sf"/>
</dbReference>
<keyword evidence="3" id="KW-1185">Reference proteome</keyword>
<dbReference type="Pfam" id="PF18765">
    <property type="entry name" value="Polbeta"/>
    <property type="match status" value="1"/>
</dbReference>
<evidence type="ECO:0000313" key="3">
    <source>
        <dbReference type="Proteomes" id="UP001144323"/>
    </source>
</evidence>
<organism evidence="2 3">
    <name type="scientific">Methylocystis echinoides</name>
    <dbReference type="NCBI Taxonomy" id="29468"/>
    <lineage>
        <taxon>Bacteria</taxon>
        <taxon>Pseudomonadati</taxon>
        <taxon>Pseudomonadota</taxon>
        <taxon>Alphaproteobacteria</taxon>
        <taxon>Hyphomicrobiales</taxon>
        <taxon>Methylocystaceae</taxon>
        <taxon>Methylocystis</taxon>
    </lineage>
</organism>
<proteinExistence type="predicted"/>
<sequence length="113" mass="12943">MTTDLPATLPSEMVEEFVRWARRHPQINRAWAIGSRAKGTSRGDSDLDLALEFVPEMDCELAELIEKRKRWGRELTRRLGVLVKDIQLANDPGDGTYGAVQDHGVRIYEKKHR</sequence>
<dbReference type="RefSeq" id="WP_281803483.1">
    <property type="nucleotide sequence ID" value="NZ_BSEC01000001.1"/>
</dbReference>
<dbReference type="InterPro" id="IPR041633">
    <property type="entry name" value="Polbeta"/>
</dbReference>
<dbReference type="AlphaFoldDB" id="A0A9W6GVA3"/>
<protein>
    <recommendedName>
        <fullName evidence="1">Polymerase beta nucleotidyltransferase domain-containing protein</fullName>
    </recommendedName>
</protein>
<gene>
    <name evidence="2" type="ORF">LMG27198_25800</name>
</gene>
<evidence type="ECO:0000313" key="2">
    <source>
        <dbReference type="EMBL" id="GLI93588.1"/>
    </source>
</evidence>
<dbReference type="Gene3D" id="3.30.460.10">
    <property type="entry name" value="Beta Polymerase, domain 2"/>
    <property type="match status" value="1"/>
</dbReference>